<dbReference type="Gene3D" id="3.90.1210.10">
    <property type="entry name" value="Antifreeze-like/N-acetylneuraminic acid synthase C-terminal domain"/>
    <property type="match status" value="1"/>
</dbReference>
<dbReference type="InterPro" id="IPR013974">
    <property type="entry name" value="SAF"/>
</dbReference>
<accession>A0A2S9I7T3</accession>
<feature type="domain" description="SAF" evidence="2">
    <location>
        <begin position="43"/>
        <end position="109"/>
    </location>
</feature>
<feature type="region of interest" description="Disordered" evidence="1">
    <location>
        <begin position="191"/>
        <end position="217"/>
    </location>
</feature>
<gene>
    <name evidence="3" type="primary">cpaB</name>
    <name evidence="3" type="ORF">CQW29_19000</name>
</gene>
<evidence type="ECO:0000259" key="2">
    <source>
        <dbReference type="SMART" id="SM00858"/>
    </source>
</evidence>
<protein>
    <submittedName>
        <fullName evidence="3">Flp pilus assembly protein CpaB</fullName>
    </submittedName>
</protein>
<evidence type="ECO:0000313" key="3">
    <source>
        <dbReference type="EMBL" id="PRD13835.1"/>
    </source>
</evidence>
<evidence type="ECO:0000313" key="4">
    <source>
        <dbReference type="Proteomes" id="UP000239181"/>
    </source>
</evidence>
<dbReference type="RefSeq" id="WP_105594310.1">
    <property type="nucleotide sequence ID" value="NZ_PDET01000015.1"/>
</dbReference>
<name>A0A2S9I7T3_9GAMM</name>
<reference evidence="3 4" key="1">
    <citation type="submission" date="2017-10" db="EMBL/GenBank/DDBJ databases">
        <title>Draft genome of two endophytic bacteria isolated from 'guarana' Paullinia cupana (Mart.) Ducke.</title>
        <authorList>
            <person name="Siqueira K.A."/>
            <person name="Liotti R.G."/>
            <person name="Mendes T.A."/>
            <person name="Soares M.A."/>
        </authorList>
    </citation>
    <scope>NUCLEOTIDE SEQUENCE [LARGE SCALE GENOMIC DNA]</scope>
    <source>
        <strain evidence="3 4">342</strain>
    </source>
</reference>
<organism evidence="3 4">
    <name type="scientific">Pantoea coffeiphila</name>
    <dbReference type="NCBI Taxonomy" id="1465635"/>
    <lineage>
        <taxon>Bacteria</taxon>
        <taxon>Pseudomonadati</taxon>
        <taxon>Pseudomonadota</taxon>
        <taxon>Gammaproteobacteria</taxon>
        <taxon>Enterobacterales</taxon>
        <taxon>Erwiniaceae</taxon>
        <taxon>Pantoea</taxon>
    </lineage>
</organism>
<dbReference type="Pfam" id="PF08666">
    <property type="entry name" value="SAF"/>
    <property type="match status" value="1"/>
</dbReference>
<proteinExistence type="predicted"/>
<dbReference type="EMBL" id="PDET01000015">
    <property type="protein sequence ID" value="PRD13835.1"/>
    <property type="molecule type" value="Genomic_DNA"/>
</dbReference>
<dbReference type="CDD" id="cd11614">
    <property type="entry name" value="SAF_CpaB_FlgA_like"/>
    <property type="match status" value="1"/>
</dbReference>
<dbReference type="NCBIfam" id="TIGR03177">
    <property type="entry name" value="pilus_cpaB"/>
    <property type="match status" value="1"/>
</dbReference>
<keyword evidence="4" id="KW-1185">Reference proteome</keyword>
<dbReference type="AlphaFoldDB" id="A0A2S9I7T3"/>
<comment type="caution">
    <text evidence="3">The sequence shown here is derived from an EMBL/GenBank/DDBJ whole genome shotgun (WGS) entry which is preliminary data.</text>
</comment>
<dbReference type="OrthoDB" id="163768at2"/>
<dbReference type="Pfam" id="PF16976">
    <property type="entry name" value="RcpC"/>
    <property type="match status" value="1"/>
</dbReference>
<dbReference type="SMART" id="SM00858">
    <property type="entry name" value="SAF"/>
    <property type="match status" value="1"/>
</dbReference>
<dbReference type="Proteomes" id="UP000239181">
    <property type="component" value="Unassembled WGS sequence"/>
</dbReference>
<evidence type="ECO:0000256" key="1">
    <source>
        <dbReference type="SAM" id="MobiDB-lite"/>
    </source>
</evidence>
<dbReference type="InterPro" id="IPR017592">
    <property type="entry name" value="Pilus_assmbl_Flp-typ_CpaB"/>
</dbReference>
<dbReference type="InterPro" id="IPR031571">
    <property type="entry name" value="RcpC_dom"/>
</dbReference>
<sequence length="298" mass="31461">MKINSTVLLAGALIAAGVVALVVRSQLSAPVAKQAAKAPVEKTAVLVAARDLSPGDFIDPSALRWEETTESVSRSFYFVSGKDQENKLFGATLRERIPAGTRLSSNMLVRPNEPGFVAAVLHPGMRAISIPTSAVASNSGLVSAGDRVDVILSLRRDEQTQSAPSAAAPVVVPMLAAQTVARNLRVLAMNSQTDTDVRPRQDVDGDATGKNAPARPRNPVYQTVTVEATPQQAEVLAVAKEVGLLQLALRSPLESDDDADAGPSAVTRLADSTAIYGSNVKVKTFRADEAKVQQFQAR</sequence>